<organism evidence="1 2">
    <name type="scientific">Canavalia gladiata</name>
    <name type="common">Sword bean</name>
    <name type="synonym">Dolichos gladiatus</name>
    <dbReference type="NCBI Taxonomy" id="3824"/>
    <lineage>
        <taxon>Eukaryota</taxon>
        <taxon>Viridiplantae</taxon>
        <taxon>Streptophyta</taxon>
        <taxon>Embryophyta</taxon>
        <taxon>Tracheophyta</taxon>
        <taxon>Spermatophyta</taxon>
        <taxon>Magnoliopsida</taxon>
        <taxon>eudicotyledons</taxon>
        <taxon>Gunneridae</taxon>
        <taxon>Pentapetalae</taxon>
        <taxon>rosids</taxon>
        <taxon>fabids</taxon>
        <taxon>Fabales</taxon>
        <taxon>Fabaceae</taxon>
        <taxon>Papilionoideae</taxon>
        <taxon>50 kb inversion clade</taxon>
        <taxon>NPAAA clade</taxon>
        <taxon>indigoferoid/millettioid clade</taxon>
        <taxon>Phaseoleae</taxon>
        <taxon>Canavalia</taxon>
    </lineage>
</organism>
<proteinExistence type="predicted"/>
<dbReference type="EMBL" id="JAYMYQ010000002">
    <property type="protein sequence ID" value="KAK7350303.1"/>
    <property type="molecule type" value="Genomic_DNA"/>
</dbReference>
<dbReference type="AlphaFoldDB" id="A0AAN9MFC6"/>
<protein>
    <submittedName>
        <fullName evidence="1">Uncharacterized protein</fullName>
    </submittedName>
</protein>
<evidence type="ECO:0000313" key="1">
    <source>
        <dbReference type="EMBL" id="KAK7350303.1"/>
    </source>
</evidence>
<name>A0AAN9MFC6_CANGL</name>
<reference evidence="1 2" key="1">
    <citation type="submission" date="2024-01" db="EMBL/GenBank/DDBJ databases">
        <title>The genomes of 5 underutilized Papilionoideae crops provide insights into root nodulation and disease resistanc.</title>
        <authorList>
            <person name="Jiang F."/>
        </authorList>
    </citation>
    <scope>NUCLEOTIDE SEQUENCE [LARGE SCALE GENOMIC DNA]</scope>
    <source>
        <strain evidence="1">LVBAO_FW01</strain>
        <tissue evidence="1">Leaves</tissue>
    </source>
</reference>
<sequence length="112" mass="12740">MKFWQGLARYDQREPITLHVATERNYMQECGDLMIRFAISRDIRLHAMICNNSGVLNGDMSRQASLYKIKTEQNNCILELLLWLHFLAIKGNAGSNAGRVKSTSNPIASTMH</sequence>
<keyword evidence="2" id="KW-1185">Reference proteome</keyword>
<accession>A0AAN9MFC6</accession>
<comment type="caution">
    <text evidence="1">The sequence shown here is derived from an EMBL/GenBank/DDBJ whole genome shotgun (WGS) entry which is preliminary data.</text>
</comment>
<evidence type="ECO:0000313" key="2">
    <source>
        <dbReference type="Proteomes" id="UP001367508"/>
    </source>
</evidence>
<dbReference type="Proteomes" id="UP001367508">
    <property type="component" value="Unassembled WGS sequence"/>
</dbReference>
<gene>
    <name evidence="1" type="ORF">VNO77_08753</name>
</gene>